<dbReference type="AlphaFoldDB" id="A0A1G2KVV4"/>
<evidence type="ECO:0000313" key="6">
    <source>
        <dbReference type="EMBL" id="OHA03530.1"/>
    </source>
</evidence>
<accession>A0A1G2KVV4</accession>
<evidence type="ECO:0000259" key="5">
    <source>
        <dbReference type="SMART" id="SM00560"/>
    </source>
</evidence>
<dbReference type="PANTHER" id="PTHR42535:SF2">
    <property type="entry name" value="CHROMOSOME UNDETERMINED SCAFFOLD_146, WHOLE GENOME SHOTGUN SEQUENCE"/>
    <property type="match status" value="1"/>
</dbReference>
<evidence type="ECO:0000256" key="2">
    <source>
        <dbReference type="ARBA" id="ARBA00023157"/>
    </source>
</evidence>
<sequence>MKMPLTILFVALLLLGAAISAHAGTIIARPMYIGLNDGLVGYWSFDGSSMAADTAYDSSGNGNTGTLTNGPARAIGRIGQALSFDGSNDYVIRDASSPVTAYPVTMCAWFKLNTLPGNNAYRVIVMVGDDASSGGVPKNLLTLHIAESGTVPFGDNNKIIAMDRGASDVATGLAQSSSAAVANRWYYACGVFESSTRRSLYVDGTLHSTDTTSAGGLTGSADRMIAGNWIQTTGDNDPFDGLIDDVRIYNRALSADEIKRLYKMGATTKYNIANTVAEKNLVGYWPLDANTIYGATAYDRSGNGKNGTLTNGPRVDVGRIGQGLTLDGENKNNYLDVSGFTNSTLGSYPLTLSLWAKTDVVSTASSQNQELLSQNGIASDWDFHLATNVKALVFQASSGNVATSTLGVVPDINAWNQYAVTIDASGNVTFYVNGARAGEASGLAALGWTRGNLTVGKATTTTAITTTLLDASVSGDNLTEYTTNSITPSSNALILAAVLARQGSGSSTAVTSMSGNGLTWRKIQTIGLSGSSLSTLSLYCAQGASPSAGAVTITFATGQSVAHWAISEFKDVSTTGDCNTNAVAQIGAASGANPITVTLASFANADNRPFMATGIAITNAISPETGFTELSETTLTSPATEHQTEWHATGPDTTPSSSWTGTPSNAAIAVEIHKKFADMFDGTIDEVRIFNRALSADEIKRLYNGGATAKVNLTLKPTGTLSNGLVGHWSFDGSSMAADTAYDRSGNGNTGTLTNGPTRAIGRIGQALSFDGSDDFVDIFNSQTVPSTFQTIGNNNNYALSAWIKTNKAANGDEALWYCESTIIELRDEDGITKTPFNLGLEDTFLCLGRTDQDNTGAERYLGTISINDGAWHHVAVSVVDNVADFYTDGVFDVQRTYTAGAGNASVGTQTSNMQIGARSNDDGARNSNLFNGLIDDVRIYNRALSPAEVLQLYTLGR</sequence>
<dbReference type="SUPFAM" id="SSF49899">
    <property type="entry name" value="Concanavalin A-like lectins/glucanases"/>
    <property type="match status" value="4"/>
</dbReference>
<evidence type="ECO:0000313" key="7">
    <source>
        <dbReference type="Proteomes" id="UP000177811"/>
    </source>
</evidence>
<dbReference type="PANTHER" id="PTHR42535">
    <property type="entry name" value="OOKINETE PROTEIN, PUTATIVE-RELATED"/>
    <property type="match status" value="1"/>
</dbReference>
<feature type="compositionally biased region" description="Low complexity" evidence="3">
    <location>
        <begin position="649"/>
        <end position="660"/>
    </location>
</feature>
<feature type="domain" description="LamG-like jellyroll fold" evidence="5">
    <location>
        <begin position="104"/>
        <end position="256"/>
    </location>
</feature>
<dbReference type="EMBL" id="MHQL01000013">
    <property type="protein sequence ID" value="OHA03530.1"/>
    <property type="molecule type" value="Genomic_DNA"/>
</dbReference>
<protein>
    <recommendedName>
        <fullName evidence="5">LamG-like jellyroll fold domain-containing protein</fullName>
    </recommendedName>
</protein>
<keyword evidence="2" id="KW-1015">Disulfide bond</keyword>
<dbReference type="InterPro" id="IPR013320">
    <property type="entry name" value="ConA-like_dom_sf"/>
</dbReference>
<feature type="domain" description="LamG-like jellyroll fold" evidence="5">
    <location>
        <begin position="796"/>
        <end position="948"/>
    </location>
</feature>
<evidence type="ECO:0000256" key="4">
    <source>
        <dbReference type="SAM" id="SignalP"/>
    </source>
</evidence>
<dbReference type="Proteomes" id="UP000177811">
    <property type="component" value="Unassembled WGS sequence"/>
</dbReference>
<proteinExistence type="predicted"/>
<feature type="region of interest" description="Disordered" evidence="3">
    <location>
        <begin position="634"/>
        <end position="660"/>
    </location>
</feature>
<name>A0A1G2KVV4_9BACT</name>
<gene>
    <name evidence="6" type="ORF">A3C16_00440</name>
</gene>
<keyword evidence="1 4" id="KW-0732">Signal</keyword>
<dbReference type="InterPro" id="IPR006558">
    <property type="entry name" value="LamG-like"/>
</dbReference>
<organism evidence="6 7">
    <name type="scientific">Candidatus Sungbacteria bacterium RIFCSPHIGHO2_02_FULL_51_29</name>
    <dbReference type="NCBI Taxonomy" id="1802273"/>
    <lineage>
        <taxon>Bacteria</taxon>
        <taxon>Candidatus Sungiibacteriota</taxon>
    </lineage>
</organism>
<dbReference type="Gene3D" id="2.60.120.200">
    <property type="match status" value="4"/>
</dbReference>
<feature type="chain" id="PRO_5009583476" description="LamG-like jellyroll fold domain-containing protein" evidence="4">
    <location>
        <begin position="24"/>
        <end position="958"/>
    </location>
</feature>
<dbReference type="Pfam" id="PF13385">
    <property type="entry name" value="Laminin_G_3"/>
    <property type="match status" value="3"/>
</dbReference>
<reference evidence="6 7" key="1">
    <citation type="journal article" date="2016" name="Nat. Commun.">
        <title>Thousands of microbial genomes shed light on interconnected biogeochemical processes in an aquifer system.</title>
        <authorList>
            <person name="Anantharaman K."/>
            <person name="Brown C.T."/>
            <person name="Hug L.A."/>
            <person name="Sharon I."/>
            <person name="Castelle C.J."/>
            <person name="Probst A.J."/>
            <person name="Thomas B.C."/>
            <person name="Singh A."/>
            <person name="Wilkins M.J."/>
            <person name="Karaoz U."/>
            <person name="Brodie E.L."/>
            <person name="Williams K.H."/>
            <person name="Hubbard S.S."/>
            <person name="Banfield J.F."/>
        </authorList>
    </citation>
    <scope>NUCLEOTIDE SEQUENCE [LARGE SCALE GENOMIC DNA]</scope>
</reference>
<evidence type="ECO:0000256" key="3">
    <source>
        <dbReference type="SAM" id="MobiDB-lite"/>
    </source>
</evidence>
<comment type="caution">
    <text evidence="6">The sequence shown here is derived from an EMBL/GenBank/DDBJ whole genome shotgun (WGS) entry which is preliminary data.</text>
</comment>
<dbReference type="SMART" id="SM00560">
    <property type="entry name" value="LamGL"/>
    <property type="match status" value="2"/>
</dbReference>
<evidence type="ECO:0000256" key="1">
    <source>
        <dbReference type="ARBA" id="ARBA00022729"/>
    </source>
</evidence>
<feature type="signal peptide" evidence="4">
    <location>
        <begin position="1"/>
        <end position="23"/>
    </location>
</feature>